<dbReference type="InterPro" id="IPR024119">
    <property type="entry name" value="TF_DEAF-1"/>
</dbReference>
<proteinExistence type="predicted"/>
<dbReference type="PANTHER" id="PTHR10237">
    <property type="entry name" value="DEFORMED EPIDERMAL AUTOREGULATORY FACTOR 1 HOMOLOG SUPPRESSIN"/>
    <property type="match status" value="1"/>
</dbReference>
<dbReference type="SUPFAM" id="SSF144232">
    <property type="entry name" value="HIT/MYND zinc finger-like"/>
    <property type="match status" value="1"/>
</dbReference>
<name>A0A4Q9PDR3_9APHY</name>
<dbReference type="Gene3D" id="6.10.140.2220">
    <property type="match status" value="1"/>
</dbReference>
<evidence type="ECO:0000256" key="2">
    <source>
        <dbReference type="ARBA" id="ARBA00022771"/>
    </source>
</evidence>
<evidence type="ECO:0000256" key="1">
    <source>
        <dbReference type="ARBA" id="ARBA00022723"/>
    </source>
</evidence>
<dbReference type="PANTHER" id="PTHR10237:SF14">
    <property type="entry name" value="MYND-TYPE DOMAIN-CONTAINING PROTEIN"/>
    <property type="match status" value="1"/>
</dbReference>
<dbReference type="Proteomes" id="UP000292082">
    <property type="component" value="Unassembled WGS sequence"/>
</dbReference>
<keyword evidence="7" id="KW-1185">Reference proteome</keyword>
<accession>A0A4Q9PDR3</accession>
<dbReference type="GO" id="GO:0005634">
    <property type="term" value="C:nucleus"/>
    <property type="evidence" value="ECO:0007669"/>
    <property type="project" value="TreeGrafter"/>
</dbReference>
<sequence>MNINWGVDIIDFVDIPNALTCARCKKDGLSKQDLKRCGGCRAAMYCSRDCQREDWPSHRPLCRPGSVDTGAQAVGYQASMSLANAVRDWANVHRETVSTMVHALVRSAGGVERVLKDEEGVFICLRSLQRVFDNPATALEITSLSLLNKHVRSEPIFVQWEEPQKSYRESLAASHARKNTNPRRAGMIPVTYVVEGTDLVVHSQETLYRPHFHASDCPVDELTAAAFKDILSLCIRSVSTGLVLRASSGSDSVVPDAGYMVRQKKTWEWKRSEDPTALMLALINSDDVPRHTSLSITQLWALWKIW</sequence>
<dbReference type="InterPro" id="IPR002893">
    <property type="entry name" value="Znf_MYND"/>
</dbReference>
<dbReference type="PROSITE" id="PS50865">
    <property type="entry name" value="ZF_MYND_2"/>
    <property type="match status" value="1"/>
</dbReference>
<dbReference type="EMBL" id="ML145260">
    <property type="protein sequence ID" value="TBU52225.1"/>
    <property type="molecule type" value="Genomic_DNA"/>
</dbReference>
<dbReference type="PROSITE" id="PS01360">
    <property type="entry name" value="ZF_MYND_1"/>
    <property type="match status" value="1"/>
</dbReference>
<gene>
    <name evidence="6" type="ORF">BD310DRAFT_832669</name>
</gene>
<feature type="domain" description="MYND-type" evidence="5">
    <location>
        <begin position="21"/>
        <end position="62"/>
    </location>
</feature>
<reference evidence="6 7" key="1">
    <citation type="submission" date="2019-01" db="EMBL/GenBank/DDBJ databases">
        <title>Draft genome sequences of three monokaryotic isolates of the white-rot basidiomycete fungus Dichomitus squalens.</title>
        <authorList>
            <consortium name="DOE Joint Genome Institute"/>
            <person name="Lopez S.C."/>
            <person name="Andreopoulos B."/>
            <person name="Pangilinan J."/>
            <person name="Lipzen A."/>
            <person name="Riley R."/>
            <person name="Ahrendt S."/>
            <person name="Ng V."/>
            <person name="Barry K."/>
            <person name="Daum C."/>
            <person name="Grigoriev I.V."/>
            <person name="Hilden K.S."/>
            <person name="Makela M.R."/>
            <person name="de Vries R.P."/>
        </authorList>
    </citation>
    <scope>NUCLEOTIDE SEQUENCE [LARGE SCALE GENOMIC DNA]</scope>
    <source>
        <strain evidence="6 7">CBS 464.89</strain>
    </source>
</reference>
<protein>
    <recommendedName>
        <fullName evidence="5">MYND-type domain-containing protein</fullName>
    </recommendedName>
</protein>
<evidence type="ECO:0000259" key="5">
    <source>
        <dbReference type="PROSITE" id="PS50865"/>
    </source>
</evidence>
<evidence type="ECO:0000256" key="4">
    <source>
        <dbReference type="PROSITE-ProRule" id="PRU00134"/>
    </source>
</evidence>
<evidence type="ECO:0000256" key="3">
    <source>
        <dbReference type="ARBA" id="ARBA00022833"/>
    </source>
</evidence>
<keyword evidence="2 4" id="KW-0863">Zinc-finger</keyword>
<keyword evidence="3" id="KW-0862">Zinc</keyword>
<organism evidence="6 7">
    <name type="scientific">Dichomitus squalens</name>
    <dbReference type="NCBI Taxonomy" id="114155"/>
    <lineage>
        <taxon>Eukaryota</taxon>
        <taxon>Fungi</taxon>
        <taxon>Dikarya</taxon>
        <taxon>Basidiomycota</taxon>
        <taxon>Agaricomycotina</taxon>
        <taxon>Agaricomycetes</taxon>
        <taxon>Polyporales</taxon>
        <taxon>Polyporaceae</taxon>
        <taxon>Dichomitus</taxon>
    </lineage>
</organism>
<dbReference type="Pfam" id="PF01753">
    <property type="entry name" value="zf-MYND"/>
    <property type="match status" value="1"/>
</dbReference>
<evidence type="ECO:0000313" key="7">
    <source>
        <dbReference type="Proteomes" id="UP000292082"/>
    </source>
</evidence>
<evidence type="ECO:0000313" key="6">
    <source>
        <dbReference type="EMBL" id="TBU52225.1"/>
    </source>
</evidence>
<dbReference type="AlphaFoldDB" id="A0A4Q9PDR3"/>
<dbReference type="GO" id="GO:0000981">
    <property type="term" value="F:DNA-binding transcription factor activity, RNA polymerase II-specific"/>
    <property type="evidence" value="ECO:0007669"/>
    <property type="project" value="TreeGrafter"/>
</dbReference>
<keyword evidence="1" id="KW-0479">Metal-binding</keyword>
<dbReference type="GO" id="GO:0008270">
    <property type="term" value="F:zinc ion binding"/>
    <property type="evidence" value="ECO:0007669"/>
    <property type="project" value="UniProtKB-KW"/>
</dbReference>